<accession>A0ABW3AC61</accession>
<gene>
    <name evidence="2" type="ORF">ACFQZ8_30830</name>
</gene>
<proteinExistence type="predicted"/>
<dbReference type="PANTHER" id="PTHR43445">
    <property type="entry name" value="UDP-N-ACETYLMURAMATE--L-ALANINE LIGASE-RELATED"/>
    <property type="match status" value="1"/>
</dbReference>
<comment type="caution">
    <text evidence="2">The sequence shown here is derived from an EMBL/GenBank/DDBJ whole genome shotgun (WGS) entry which is preliminary data.</text>
</comment>
<dbReference type="PANTHER" id="PTHR43445:SF3">
    <property type="entry name" value="UDP-N-ACETYLMURAMATE--L-ALANINE LIGASE"/>
    <property type="match status" value="1"/>
</dbReference>
<dbReference type="GO" id="GO:0016874">
    <property type="term" value="F:ligase activity"/>
    <property type="evidence" value="ECO:0007669"/>
    <property type="project" value="UniProtKB-KW"/>
</dbReference>
<dbReference type="SUPFAM" id="SSF53244">
    <property type="entry name" value="MurD-like peptide ligases, peptide-binding domain"/>
    <property type="match status" value="1"/>
</dbReference>
<feature type="domain" description="Mur ligase C-terminal" evidence="1">
    <location>
        <begin position="45"/>
        <end position="174"/>
    </location>
</feature>
<dbReference type="InterPro" id="IPR036565">
    <property type="entry name" value="Mur-like_cat_sf"/>
</dbReference>
<reference evidence="3" key="1">
    <citation type="journal article" date="2019" name="Int. J. Syst. Evol. Microbiol.">
        <title>The Global Catalogue of Microorganisms (GCM) 10K type strain sequencing project: providing services to taxonomists for standard genome sequencing and annotation.</title>
        <authorList>
            <consortium name="The Broad Institute Genomics Platform"/>
            <consortium name="The Broad Institute Genome Sequencing Center for Infectious Disease"/>
            <person name="Wu L."/>
            <person name="Ma J."/>
        </authorList>
    </citation>
    <scope>NUCLEOTIDE SEQUENCE [LARGE SCALE GENOMIC DNA]</scope>
    <source>
        <strain evidence="3">JCM 32148</strain>
    </source>
</reference>
<dbReference type="InterPro" id="IPR050061">
    <property type="entry name" value="MurCDEF_pg_biosynth"/>
</dbReference>
<name>A0ABW3AC61_9ACTN</name>
<sequence>GEFRLPVPGRHMGLNSASAVLTAYLLELPLEAAEAALAAFPGVRRRFERKGVADDVLVYDEYAYHPTSMTLALQTLREVAGEGRLIVVFQPYRLYRTRDLQAEIAEALAIADELVLLEVFGPGELRQPGEGSAALIEAVRLPAERKVFVDSWEAAPVEVARRARPGDVVVTMGAPPISLMGDQLLDALLTRTAGASGAGA</sequence>
<evidence type="ECO:0000259" key="1">
    <source>
        <dbReference type="Pfam" id="PF02875"/>
    </source>
</evidence>
<evidence type="ECO:0000313" key="3">
    <source>
        <dbReference type="Proteomes" id="UP001597053"/>
    </source>
</evidence>
<dbReference type="InterPro" id="IPR004101">
    <property type="entry name" value="Mur_ligase_C"/>
</dbReference>
<dbReference type="Gene3D" id="3.90.190.20">
    <property type="entry name" value="Mur ligase, C-terminal domain"/>
    <property type="match status" value="1"/>
</dbReference>
<dbReference type="InterPro" id="IPR036615">
    <property type="entry name" value="Mur_ligase_C_dom_sf"/>
</dbReference>
<dbReference type="Pfam" id="PF02875">
    <property type="entry name" value="Mur_ligase_C"/>
    <property type="match status" value="1"/>
</dbReference>
<feature type="non-terminal residue" evidence="2">
    <location>
        <position position="1"/>
    </location>
</feature>
<dbReference type="EMBL" id="JBHTHM010002690">
    <property type="protein sequence ID" value="MFD0788330.1"/>
    <property type="molecule type" value="Genomic_DNA"/>
</dbReference>
<dbReference type="Gene3D" id="3.40.1190.10">
    <property type="entry name" value="Mur-like, catalytic domain"/>
    <property type="match status" value="1"/>
</dbReference>
<keyword evidence="3" id="KW-1185">Reference proteome</keyword>
<dbReference type="SUPFAM" id="SSF53623">
    <property type="entry name" value="MurD-like peptide ligases, catalytic domain"/>
    <property type="match status" value="1"/>
</dbReference>
<feature type="non-terminal residue" evidence="2">
    <location>
        <position position="200"/>
    </location>
</feature>
<keyword evidence="2" id="KW-0436">Ligase</keyword>
<dbReference type="Proteomes" id="UP001597053">
    <property type="component" value="Unassembled WGS sequence"/>
</dbReference>
<evidence type="ECO:0000313" key="2">
    <source>
        <dbReference type="EMBL" id="MFD0788330.1"/>
    </source>
</evidence>
<protein>
    <submittedName>
        <fullName evidence="2">Glutamate ligase domain-containing protein</fullName>
    </submittedName>
</protein>
<organism evidence="2 3">
    <name type="scientific">Micromonospora azadirachtae</name>
    <dbReference type="NCBI Taxonomy" id="1970735"/>
    <lineage>
        <taxon>Bacteria</taxon>
        <taxon>Bacillati</taxon>
        <taxon>Actinomycetota</taxon>
        <taxon>Actinomycetes</taxon>
        <taxon>Micromonosporales</taxon>
        <taxon>Micromonosporaceae</taxon>
        <taxon>Micromonospora</taxon>
    </lineage>
</organism>